<accession>A0A2G9SMC7</accession>
<evidence type="ECO:0000313" key="1">
    <source>
        <dbReference type="EMBL" id="PIO41254.1"/>
    </source>
</evidence>
<dbReference type="EMBL" id="KV923446">
    <property type="protein sequence ID" value="PIO41254.1"/>
    <property type="molecule type" value="Genomic_DNA"/>
</dbReference>
<proteinExistence type="predicted"/>
<evidence type="ECO:0000313" key="2">
    <source>
        <dbReference type="Proteomes" id="UP000228934"/>
    </source>
</evidence>
<dbReference type="Proteomes" id="UP000228934">
    <property type="component" value="Unassembled WGS sequence"/>
</dbReference>
<keyword evidence="2" id="KW-1185">Reference proteome</keyword>
<organism evidence="1 2">
    <name type="scientific">Aquarana catesbeiana</name>
    <name type="common">American bullfrog</name>
    <name type="synonym">Rana catesbeiana</name>
    <dbReference type="NCBI Taxonomy" id="8400"/>
    <lineage>
        <taxon>Eukaryota</taxon>
        <taxon>Metazoa</taxon>
        <taxon>Chordata</taxon>
        <taxon>Craniata</taxon>
        <taxon>Vertebrata</taxon>
        <taxon>Euteleostomi</taxon>
        <taxon>Amphibia</taxon>
        <taxon>Batrachia</taxon>
        <taxon>Anura</taxon>
        <taxon>Neobatrachia</taxon>
        <taxon>Ranoidea</taxon>
        <taxon>Ranidae</taxon>
        <taxon>Aquarana</taxon>
    </lineage>
</organism>
<sequence>MLMDWIVQLAQSVGVQLELYMLSPLRWITMNQEFTQKKFWKPQNFCQTLLCHGSQSKLRQQWKPLVENLTSRWMKMSLLMHLDWCMMAFVIFERLY</sequence>
<protein>
    <submittedName>
        <fullName evidence="1">Uncharacterized protein</fullName>
    </submittedName>
</protein>
<gene>
    <name evidence="1" type="ORF">AB205_0201490</name>
</gene>
<name>A0A2G9SMC7_AQUCT</name>
<dbReference type="AlphaFoldDB" id="A0A2G9SMC7"/>
<reference evidence="2" key="1">
    <citation type="journal article" date="2017" name="Nat. Commun.">
        <title>The North American bullfrog draft genome provides insight into hormonal regulation of long noncoding RNA.</title>
        <authorList>
            <person name="Hammond S.A."/>
            <person name="Warren R.L."/>
            <person name="Vandervalk B.P."/>
            <person name="Kucuk E."/>
            <person name="Khan H."/>
            <person name="Gibb E.A."/>
            <person name="Pandoh P."/>
            <person name="Kirk H."/>
            <person name="Zhao Y."/>
            <person name="Jones M."/>
            <person name="Mungall A.J."/>
            <person name="Coope R."/>
            <person name="Pleasance S."/>
            <person name="Moore R.A."/>
            <person name="Holt R.A."/>
            <person name="Round J.M."/>
            <person name="Ohora S."/>
            <person name="Walle B.V."/>
            <person name="Veldhoen N."/>
            <person name="Helbing C.C."/>
            <person name="Birol I."/>
        </authorList>
    </citation>
    <scope>NUCLEOTIDE SEQUENCE [LARGE SCALE GENOMIC DNA]</scope>
</reference>